<name>A0A6N3HH31_CLOSY</name>
<dbReference type="AlphaFoldDB" id="A0A6N3HH31"/>
<dbReference type="PROSITE" id="PS00675">
    <property type="entry name" value="SIGMA54_INTERACT_1"/>
    <property type="match status" value="1"/>
</dbReference>
<dbReference type="CDD" id="cd00130">
    <property type="entry name" value="PAS"/>
    <property type="match status" value="1"/>
</dbReference>
<dbReference type="InterPro" id="IPR025943">
    <property type="entry name" value="Sigma_54_int_dom_ATP-bd_2"/>
</dbReference>
<dbReference type="Pfam" id="PF25601">
    <property type="entry name" value="AAA_lid_14"/>
    <property type="match status" value="1"/>
</dbReference>
<dbReference type="InterPro" id="IPR009057">
    <property type="entry name" value="Homeodomain-like_sf"/>
</dbReference>
<dbReference type="InterPro" id="IPR035965">
    <property type="entry name" value="PAS-like_dom_sf"/>
</dbReference>
<dbReference type="FunFam" id="3.40.50.300:FF:000006">
    <property type="entry name" value="DNA-binding transcriptional regulator NtrC"/>
    <property type="match status" value="1"/>
</dbReference>
<keyword evidence="4" id="KW-0805">Transcription regulation</keyword>
<dbReference type="SMART" id="SM00382">
    <property type="entry name" value="AAA"/>
    <property type="match status" value="1"/>
</dbReference>
<dbReference type="PROSITE" id="PS50045">
    <property type="entry name" value="SIGMA54_INTERACT_4"/>
    <property type="match status" value="1"/>
</dbReference>
<dbReference type="Gene3D" id="3.40.50.300">
    <property type="entry name" value="P-loop containing nucleotide triphosphate hydrolases"/>
    <property type="match status" value="1"/>
</dbReference>
<keyword evidence="3" id="KW-0067">ATP-binding</keyword>
<evidence type="ECO:0000256" key="5">
    <source>
        <dbReference type="ARBA" id="ARBA00023125"/>
    </source>
</evidence>
<dbReference type="GO" id="GO:0006355">
    <property type="term" value="P:regulation of DNA-templated transcription"/>
    <property type="evidence" value="ECO:0007669"/>
    <property type="project" value="InterPro"/>
</dbReference>
<dbReference type="InterPro" id="IPR030828">
    <property type="entry name" value="HTH_TyrR"/>
</dbReference>
<evidence type="ECO:0000256" key="1">
    <source>
        <dbReference type="ARBA" id="ARBA00022741"/>
    </source>
</evidence>
<keyword evidence="5" id="KW-0238">DNA-binding</keyword>
<evidence type="ECO:0000259" key="10">
    <source>
        <dbReference type="PROSITE" id="PS50113"/>
    </source>
</evidence>
<dbReference type="RefSeq" id="WP_156684890.1">
    <property type="nucleotide sequence ID" value="NZ_CACRUA010000054.1"/>
</dbReference>
<dbReference type="PROSITE" id="PS50113">
    <property type="entry name" value="PAC"/>
    <property type="match status" value="1"/>
</dbReference>
<dbReference type="PANTHER" id="PTHR32071">
    <property type="entry name" value="TRANSCRIPTIONAL REGULATORY PROTEIN"/>
    <property type="match status" value="1"/>
</dbReference>
<dbReference type="CDD" id="cd00009">
    <property type="entry name" value="AAA"/>
    <property type="match status" value="1"/>
</dbReference>
<dbReference type="Pfam" id="PF18024">
    <property type="entry name" value="HTH_50"/>
    <property type="match status" value="1"/>
</dbReference>
<evidence type="ECO:0000256" key="4">
    <source>
        <dbReference type="ARBA" id="ARBA00023015"/>
    </source>
</evidence>
<dbReference type="InterPro" id="IPR058031">
    <property type="entry name" value="AAA_lid_NorR"/>
</dbReference>
<keyword evidence="6" id="KW-0804">Transcription</keyword>
<dbReference type="InterPro" id="IPR002078">
    <property type="entry name" value="Sigma_54_int"/>
</dbReference>
<evidence type="ECO:0000313" key="11">
    <source>
        <dbReference type="EMBL" id="VYU75721.1"/>
    </source>
</evidence>
<dbReference type="GO" id="GO:0003677">
    <property type="term" value="F:DNA binding"/>
    <property type="evidence" value="ECO:0007669"/>
    <property type="project" value="UniProtKB-KW"/>
</dbReference>
<evidence type="ECO:0000256" key="2">
    <source>
        <dbReference type="ARBA" id="ARBA00022797"/>
    </source>
</evidence>
<sequence>MKKTDTSEMFSSVEEANEWLDAIIEHSFDGIYITDGNANTIKANRAYETITGLKKSEVLGCNMEELVEKGIVSASGSLIAIREKRPVTIRQEFKTGKKALITSSPIYNEKGEIVMVVTNVRDLTELYSLREEVEKTKLEGMRLKRELSHMYERFSIGDQIVAVDRSSLQAFVMADKVAPLDTTVMLLGETGVGKEVFAKYIYSGSRRKEESFIKVNCGAIPESLIESELFGYEKGAFTGADRNGKIGLFEAANNGTIFLDEIGELPMKMQVKLLRVLQEKEIERVGSSMPVKVNVRVIAATNRNLEDMVEKKLFREDLYYRLMVFPITIPPLRERREDIVPLASRFLEELNGKYGFHRNFSREAYQLLNDYHWPGNIRELRNIVERAVIISSGDEIMPDSLPVFPAGDRPCGEKREKQVMLGQVEDLKEAMGELELRYINHAYEKYGNVRDAAESLGMTPSTFVRKRKRYAK</sequence>
<keyword evidence="2" id="KW-0058">Aromatic hydrocarbons catabolism</keyword>
<dbReference type="Gene3D" id="1.10.10.60">
    <property type="entry name" value="Homeodomain-like"/>
    <property type="match status" value="1"/>
</dbReference>
<dbReference type="SMART" id="SM00091">
    <property type="entry name" value="PAS"/>
    <property type="match status" value="1"/>
</dbReference>
<dbReference type="NCBIfam" id="TIGR00229">
    <property type="entry name" value="sensory_box"/>
    <property type="match status" value="1"/>
</dbReference>
<dbReference type="InterPro" id="IPR027417">
    <property type="entry name" value="P-loop_NTPase"/>
</dbReference>
<keyword evidence="1" id="KW-0547">Nucleotide-binding</keyword>
<dbReference type="InterPro" id="IPR025662">
    <property type="entry name" value="Sigma_54_int_dom_ATP-bd_1"/>
</dbReference>
<dbReference type="InterPro" id="IPR000014">
    <property type="entry name" value="PAS"/>
</dbReference>
<dbReference type="Gene3D" id="3.30.450.20">
    <property type="entry name" value="PAS domain"/>
    <property type="match status" value="1"/>
</dbReference>
<feature type="domain" description="Sigma-54 factor interaction" evidence="8">
    <location>
        <begin position="160"/>
        <end position="389"/>
    </location>
</feature>
<dbReference type="InterPro" id="IPR000700">
    <property type="entry name" value="PAS-assoc_C"/>
</dbReference>
<protein>
    <recommendedName>
        <fullName evidence="7">HTH-type transcriptional regulatory protein TyrR</fullName>
    </recommendedName>
</protein>
<feature type="domain" description="PAS" evidence="9">
    <location>
        <begin position="16"/>
        <end position="60"/>
    </location>
</feature>
<dbReference type="PROSITE" id="PS00688">
    <property type="entry name" value="SIGMA54_INTERACT_3"/>
    <property type="match status" value="1"/>
</dbReference>
<dbReference type="PROSITE" id="PS50112">
    <property type="entry name" value="PAS"/>
    <property type="match status" value="1"/>
</dbReference>
<proteinExistence type="predicted"/>
<gene>
    <name evidence="11" type="primary">vnfA</name>
    <name evidence="11" type="ORF">CSLFYP84_03812</name>
</gene>
<dbReference type="SUPFAM" id="SSF52540">
    <property type="entry name" value="P-loop containing nucleoside triphosphate hydrolases"/>
    <property type="match status" value="1"/>
</dbReference>
<feature type="domain" description="PAC" evidence="10">
    <location>
        <begin position="83"/>
        <end position="135"/>
    </location>
</feature>
<dbReference type="GO" id="GO:0005524">
    <property type="term" value="F:ATP binding"/>
    <property type="evidence" value="ECO:0007669"/>
    <property type="project" value="UniProtKB-KW"/>
</dbReference>
<evidence type="ECO:0000256" key="3">
    <source>
        <dbReference type="ARBA" id="ARBA00022840"/>
    </source>
</evidence>
<reference evidence="11" key="1">
    <citation type="submission" date="2019-11" db="EMBL/GenBank/DDBJ databases">
        <authorList>
            <person name="Feng L."/>
        </authorList>
    </citation>
    <scope>NUCLEOTIDE SEQUENCE</scope>
    <source>
        <strain evidence="11">CsymbiosumLFYP84</strain>
    </source>
</reference>
<dbReference type="PROSITE" id="PS00676">
    <property type="entry name" value="SIGMA54_INTERACT_2"/>
    <property type="match status" value="1"/>
</dbReference>
<evidence type="ECO:0000256" key="6">
    <source>
        <dbReference type="ARBA" id="ARBA00023163"/>
    </source>
</evidence>
<dbReference type="Gene3D" id="1.10.8.60">
    <property type="match status" value="1"/>
</dbReference>
<dbReference type="EMBL" id="CACRUA010000054">
    <property type="protein sequence ID" value="VYU75721.1"/>
    <property type="molecule type" value="Genomic_DNA"/>
</dbReference>
<dbReference type="InterPro" id="IPR013767">
    <property type="entry name" value="PAS_fold"/>
</dbReference>
<dbReference type="Pfam" id="PF00158">
    <property type="entry name" value="Sigma54_activat"/>
    <property type="match status" value="1"/>
</dbReference>
<evidence type="ECO:0000259" key="8">
    <source>
        <dbReference type="PROSITE" id="PS50045"/>
    </source>
</evidence>
<organism evidence="11">
    <name type="scientific">Clostridium symbiosum</name>
    <name type="common">Bacteroides symbiosus</name>
    <dbReference type="NCBI Taxonomy" id="1512"/>
    <lineage>
        <taxon>Bacteria</taxon>
        <taxon>Bacillati</taxon>
        <taxon>Bacillota</taxon>
        <taxon>Clostridia</taxon>
        <taxon>Lachnospirales</taxon>
        <taxon>Lachnospiraceae</taxon>
        <taxon>Otoolea</taxon>
    </lineage>
</organism>
<dbReference type="SUPFAM" id="SSF55785">
    <property type="entry name" value="PYP-like sensor domain (PAS domain)"/>
    <property type="match status" value="1"/>
</dbReference>
<evidence type="ECO:0000256" key="7">
    <source>
        <dbReference type="ARBA" id="ARBA00029500"/>
    </source>
</evidence>
<dbReference type="Pfam" id="PF00989">
    <property type="entry name" value="PAS"/>
    <property type="match status" value="1"/>
</dbReference>
<dbReference type="SUPFAM" id="SSF46689">
    <property type="entry name" value="Homeodomain-like"/>
    <property type="match status" value="1"/>
</dbReference>
<dbReference type="InterPro" id="IPR025944">
    <property type="entry name" value="Sigma_54_int_dom_CS"/>
</dbReference>
<accession>A0A6N3HH31</accession>
<evidence type="ECO:0000259" key="9">
    <source>
        <dbReference type="PROSITE" id="PS50112"/>
    </source>
</evidence>
<dbReference type="InterPro" id="IPR003593">
    <property type="entry name" value="AAA+_ATPase"/>
</dbReference>